<comment type="caution">
    <text evidence="6">The sequence shown here is derived from an EMBL/GenBank/DDBJ whole genome shotgun (WGS) entry which is preliminary data.</text>
</comment>
<feature type="non-terminal residue" evidence="6">
    <location>
        <position position="98"/>
    </location>
</feature>
<evidence type="ECO:0000256" key="2">
    <source>
        <dbReference type="ARBA" id="ARBA00023082"/>
    </source>
</evidence>
<evidence type="ECO:0000256" key="4">
    <source>
        <dbReference type="ARBA" id="ARBA00023163"/>
    </source>
</evidence>
<keyword evidence="6" id="KW-0282">Flagellum</keyword>
<dbReference type="Pfam" id="PF04542">
    <property type="entry name" value="Sigma70_r2"/>
    <property type="match status" value="1"/>
</dbReference>
<keyword evidence="3" id="KW-0238">DNA-binding</keyword>
<dbReference type="AlphaFoldDB" id="C4FHS2"/>
<evidence type="ECO:0000313" key="7">
    <source>
        <dbReference type="Proteomes" id="UP000005540"/>
    </source>
</evidence>
<keyword evidence="2" id="KW-0731">Sigma factor</keyword>
<dbReference type="NCBIfam" id="TIGR02937">
    <property type="entry name" value="sigma70-ECF"/>
    <property type="match status" value="1"/>
</dbReference>
<protein>
    <submittedName>
        <fullName evidence="6">RNA polymerase sigma factor for flagellar operon</fullName>
    </submittedName>
</protein>
<dbReference type="SUPFAM" id="SSF88946">
    <property type="entry name" value="Sigma2 domain of RNA polymerase sigma factors"/>
    <property type="match status" value="1"/>
</dbReference>
<accession>C4FHS2</accession>
<feature type="domain" description="RNA polymerase sigma-70" evidence="5">
    <location>
        <begin position="39"/>
        <end position="52"/>
    </location>
</feature>
<keyword evidence="6" id="KW-0969">Cilium</keyword>
<dbReference type="Proteomes" id="UP000005540">
    <property type="component" value="Unassembled WGS sequence"/>
</dbReference>
<dbReference type="Gene3D" id="1.10.1740.10">
    <property type="match status" value="1"/>
</dbReference>
<dbReference type="EMBL" id="ABZS01000005">
    <property type="protein sequence ID" value="EEP61392.1"/>
    <property type="molecule type" value="Genomic_DNA"/>
</dbReference>
<evidence type="ECO:0000256" key="3">
    <source>
        <dbReference type="ARBA" id="ARBA00023125"/>
    </source>
</evidence>
<dbReference type="GO" id="GO:0006352">
    <property type="term" value="P:DNA-templated transcription initiation"/>
    <property type="evidence" value="ECO:0007669"/>
    <property type="project" value="InterPro"/>
</dbReference>
<dbReference type="PANTHER" id="PTHR30385">
    <property type="entry name" value="SIGMA FACTOR F FLAGELLAR"/>
    <property type="match status" value="1"/>
</dbReference>
<keyword evidence="4" id="KW-0804">Transcription</keyword>
<name>C4FHS2_9AQUI</name>
<proteinExistence type="predicted"/>
<dbReference type="InterPro" id="IPR000943">
    <property type="entry name" value="RNA_pol_sigma70"/>
</dbReference>
<keyword evidence="7" id="KW-1185">Reference proteome</keyword>
<gene>
    <name evidence="6" type="ORF">SULYE_0100</name>
</gene>
<keyword evidence="6" id="KW-0966">Cell projection</keyword>
<evidence type="ECO:0000313" key="6">
    <source>
        <dbReference type="EMBL" id="EEP61392.1"/>
    </source>
</evidence>
<dbReference type="InterPro" id="IPR014284">
    <property type="entry name" value="RNA_pol_sigma-70_dom"/>
</dbReference>
<dbReference type="OrthoDB" id="9799825at2"/>
<evidence type="ECO:0000256" key="1">
    <source>
        <dbReference type="ARBA" id="ARBA00023015"/>
    </source>
</evidence>
<dbReference type="RefSeq" id="WP_007545488.1">
    <property type="nucleotide sequence ID" value="NZ_ABZS01000005.1"/>
</dbReference>
<dbReference type="PROSITE" id="PS00715">
    <property type="entry name" value="SIGMA70_1"/>
    <property type="match status" value="1"/>
</dbReference>
<evidence type="ECO:0000259" key="5">
    <source>
        <dbReference type="PROSITE" id="PS00715"/>
    </source>
</evidence>
<sequence>MNLSKEQKKEIVEEHIGLVKKVASKIFYRLPDCEIEFDDLVQTGIVGLLKALENYNEDKGKFSTYAYIRIRGEILDFLRQQDIMPKTEKDKITIEYAD</sequence>
<dbReference type="GO" id="GO:0003677">
    <property type="term" value="F:DNA binding"/>
    <property type="evidence" value="ECO:0007669"/>
    <property type="project" value="UniProtKB-KW"/>
</dbReference>
<dbReference type="InterPro" id="IPR007627">
    <property type="entry name" value="RNA_pol_sigma70_r2"/>
</dbReference>
<dbReference type="InterPro" id="IPR013325">
    <property type="entry name" value="RNA_pol_sigma_r2"/>
</dbReference>
<organism evidence="6 7">
    <name type="scientific">Sulfurihydrogenibium yellowstonense SS-5</name>
    <dbReference type="NCBI Taxonomy" id="432331"/>
    <lineage>
        <taxon>Bacteria</taxon>
        <taxon>Pseudomonadati</taxon>
        <taxon>Aquificota</taxon>
        <taxon>Aquificia</taxon>
        <taxon>Aquificales</taxon>
        <taxon>Hydrogenothermaceae</taxon>
        <taxon>Sulfurihydrogenibium</taxon>
    </lineage>
</organism>
<dbReference type="GO" id="GO:0016987">
    <property type="term" value="F:sigma factor activity"/>
    <property type="evidence" value="ECO:0007669"/>
    <property type="project" value="UniProtKB-KW"/>
</dbReference>
<reference evidence="6 7" key="1">
    <citation type="submission" date="2009-04" db="EMBL/GenBank/DDBJ databases">
        <authorList>
            <person name="Reysenbach A.-L."/>
            <person name="Heidelberg J.F."/>
            <person name="Nelson W.C."/>
        </authorList>
    </citation>
    <scope>NUCLEOTIDE SEQUENCE [LARGE SCALE GENOMIC DNA]</scope>
    <source>
        <strain evidence="6 7">SS-5</strain>
    </source>
</reference>
<keyword evidence="1" id="KW-0805">Transcription regulation</keyword>